<accession>A0A3M0GKC0</accession>
<evidence type="ECO:0000256" key="4">
    <source>
        <dbReference type="SAM" id="SignalP"/>
    </source>
</evidence>
<sequence length="433" mass="46984">MSPTRRTFLTLAGVAAAPAGLAGCGFTKKTPAPQDTEAQTLTFTTWGTDNELAGLRKVIERFESANEGTSVELNAVPYEQMFTNIDAQLQSNTAPDIFRVPYYTFGSYAGQGQLLDLKPLLSEGFADRFTPQAWAAVQNKDSPFGVPHHTDTSAILYNKDMFDAAGITSVPTTLEEAWTWDELEQVALQLRKSLPDSKYPMAYNWQGNGVTRWLSWLFQADGRFLEEDLVTPAIDSEAGRAAVEFTSSFFRRNLVPQNDSVKSTTYASDIWYSETVAMTWAGAFLIPDAAQTLKFNWGATFAPRKVRGGSDFGGNALVATAGTKVPELAASFLEFVTEEESMRGFCEAASLLPTRNDLVESGITFTERPELSEVFIGQASIVQASDSGQVASPNMAAIITVLKDQLEQAFVGGQSVEDTIKGLSEGIAKATSA</sequence>
<evidence type="ECO:0000313" key="6">
    <source>
        <dbReference type="Proteomes" id="UP000275256"/>
    </source>
</evidence>
<dbReference type="GO" id="GO:0055052">
    <property type="term" value="C:ATP-binding cassette (ABC) transporter complex, substrate-binding subunit-containing"/>
    <property type="evidence" value="ECO:0007669"/>
    <property type="project" value="TreeGrafter"/>
</dbReference>
<dbReference type="Gene3D" id="3.40.190.10">
    <property type="entry name" value="Periplasmic binding protein-like II"/>
    <property type="match status" value="1"/>
</dbReference>
<keyword evidence="2" id="KW-0813">Transport</keyword>
<dbReference type="InterPro" id="IPR006059">
    <property type="entry name" value="SBP"/>
</dbReference>
<dbReference type="PANTHER" id="PTHR30061:SF50">
    <property type="entry name" value="MALTOSE_MALTODEXTRIN-BINDING PERIPLASMIC PROTEIN"/>
    <property type="match status" value="1"/>
</dbReference>
<dbReference type="CDD" id="cd13585">
    <property type="entry name" value="PBP2_TMBP_like"/>
    <property type="match status" value="1"/>
</dbReference>
<evidence type="ECO:0000256" key="2">
    <source>
        <dbReference type="ARBA" id="ARBA00022448"/>
    </source>
</evidence>
<dbReference type="Pfam" id="PF01547">
    <property type="entry name" value="SBP_bac_1"/>
    <property type="match status" value="1"/>
</dbReference>
<comment type="caution">
    <text evidence="5">The sequence shown here is derived from an EMBL/GenBank/DDBJ whole genome shotgun (WGS) entry which is preliminary data.</text>
</comment>
<dbReference type="GO" id="GO:1901982">
    <property type="term" value="F:maltose binding"/>
    <property type="evidence" value="ECO:0007669"/>
    <property type="project" value="TreeGrafter"/>
</dbReference>
<protein>
    <submittedName>
        <fullName evidence="5">Sugar ABC transporter substrate-binding protein</fullName>
    </submittedName>
</protein>
<evidence type="ECO:0000313" key="5">
    <source>
        <dbReference type="EMBL" id="RMB61589.1"/>
    </source>
</evidence>
<dbReference type="GO" id="GO:0042956">
    <property type="term" value="P:maltodextrin transmembrane transport"/>
    <property type="evidence" value="ECO:0007669"/>
    <property type="project" value="TreeGrafter"/>
</dbReference>
<proteinExistence type="inferred from homology"/>
<dbReference type="SUPFAM" id="SSF53850">
    <property type="entry name" value="Periplasmic binding protein-like II"/>
    <property type="match status" value="1"/>
</dbReference>
<dbReference type="RefSeq" id="WP_121900136.1">
    <property type="nucleotide sequence ID" value="NZ_REFW01000001.1"/>
</dbReference>
<evidence type="ECO:0000256" key="1">
    <source>
        <dbReference type="ARBA" id="ARBA00008520"/>
    </source>
</evidence>
<organism evidence="5 6">
    <name type="scientific">Tessaracoccus antarcticus</name>
    <dbReference type="NCBI Taxonomy" id="2479848"/>
    <lineage>
        <taxon>Bacteria</taxon>
        <taxon>Bacillati</taxon>
        <taxon>Actinomycetota</taxon>
        <taxon>Actinomycetes</taxon>
        <taxon>Propionibacteriales</taxon>
        <taxon>Propionibacteriaceae</taxon>
        <taxon>Tessaracoccus</taxon>
    </lineage>
</organism>
<name>A0A3M0GKC0_9ACTN</name>
<dbReference type="PROSITE" id="PS51318">
    <property type="entry name" value="TAT"/>
    <property type="match status" value="1"/>
</dbReference>
<dbReference type="InterPro" id="IPR006311">
    <property type="entry name" value="TAT_signal"/>
</dbReference>
<reference evidence="5 6" key="1">
    <citation type="submission" date="2018-10" db="EMBL/GenBank/DDBJ databases">
        <title>Tessaracoccus antarcticuss sp. nov., isolated from sediment.</title>
        <authorList>
            <person name="Zhou L.Y."/>
            <person name="Du Z.J."/>
        </authorList>
    </citation>
    <scope>NUCLEOTIDE SEQUENCE [LARGE SCALE GENOMIC DNA]</scope>
    <source>
        <strain evidence="5 6">JDX10</strain>
    </source>
</reference>
<dbReference type="OrthoDB" id="7918484at2"/>
<dbReference type="PROSITE" id="PS51257">
    <property type="entry name" value="PROKAR_LIPOPROTEIN"/>
    <property type="match status" value="1"/>
</dbReference>
<dbReference type="AlphaFoldDB" id="A0A3M0GKC0"/>
<comment type="similarity">
    <text evidence="1">Belongs to the bacterial solute-binding protein 1 family.</text>
</comment>
<feature type="chain" id="PRO_5038514282" evidence="4">
    <location>
        <begin position="23"/>
        <end position="433"/>
    </location>
</feature>
<keyword evidence="3 4" id="KW-0732">Signal</keyword>
<feature type="signal peptide" evidence="4">
    <location>
        <begin position="1"/>
        <end position="22"/>
    </location>
</feature>
<gene>
    <name evidence="5" type="ORF">EAX62_02860</name>
</gene>
<dbReference type="Proteomes" id="UP000275256">
    <property type="component" value="Unassembled WGS sequence"/>
</dbReference>
<dbReference type="GO" id="GO:0015768">
    <property type="term" value="P:maltose transport"/>
    <property type="evidence" value="ECO:0007669"/>
    <property type="project" value="TreeGrafter"/>
</dbReference>
<dbReference type="PANTHER" id="PTHR30061">
    <property type="entry name" value="MALTOSE-BINDING PERIPLASMIC PROTEIN"/>
    <property type="match status" value="1"/>
</dbReference>
<evidence type="ECO:0000256" key="3">
    <source>
        <dbReference type="ARBA" id="ARBA00022729"/>
    </source>
</evidence>
<dbReference type="EMBL" id="REFW01000001">
    <property type="protein sequence ID" value="RMB61589.1"/>
    <property type="molecule type" value="Genomic_DNA"/>
</dbReference>
<keyword evidence="6" id="KW-1185">Reference proteome</keyword>